<reference evidence="2 3" key="1">
    <citation type="submission" date="2014-12" db="EMBL/GenBank/DDBJ databases">
        <title>Draft genome sequence of Cohnella kolymensis strain B-2846.</title>
        <authorList>
            <person name="Karlyshev A.V."/>
            <person name="Kudryashova E.B."/>
        </authorList>
    </citation>
    <scope>NUCLEOTIDE SEQUENCE [LARGE SCALE GENOMIC DNA]</scope>
    <source>
        <strain evidence="2 3">VKM B-2846</strain>
    </source>
</reference>
<feature type="domain" description="GmrSD restriction endonucleases N-terminal" evidence="1">
    <location>
        <begin position="3"/>
        <end position="220"/>
    </location>
</feature>
<name>A0ABR5A5B4_9BACL</name>
<dbReference type="Pfam" id="PF03235">
    <property type="entry name" value="GmrSD_N"/>
    <property type="match status" value="1"/>
</dbReference>
<comment type="caution">
    <text evidence="2">The sequence shown here is derived from an EMBL/GenBank/DDBJ whole genome shotgun (WGS) entry which is preliminary data.</text>
</comment>
<gene>
    <name evidence="2" type="ORF">SD71_09715</name>
</gene>
<accession>A0ABR5A5B4</accession>
<evidence type="ECO:0000313" key="3">
    <source>
        <dbReference type="Proteomes" id="UP000054526"/>
    </source>
</evidence>
<protein>
    <recommendedName>
        <fullName evidence="1">GmrSD restriction endonucleases N-terminal domain-containing protein</fullName>
    </recommendedName>
</protein>
<proteinExistence type="predicted"/>
<organism evidence="2 3">
    <name type="scientific">Cohnella kolymensis</name>
    <dbReference type="NCBI Taxonomy" id="1590652"/>
    <lineage>
        <taxon>Bacteria</taxon>
        <taxon>Bacillati</taxon>
        <taxon>Bacillota</taxon>
        <taxon>Bacilli</taxon>
        <taxon>Bacillales</taxon>
        <taxon>Paenibacillaceae</taxon>
        <taxon>Cohnella</taxon>
    </lineage>
</organism>
<evidence type="ECO:0000259" key="1">
    <source>
        <dbReference type="Pfam" id="PF03235"/>
    </source>
</evidence>
<dbReference type="PANTHER" id="PTHR37292">
    <property type="entry name" value="VNG6097C"/>
    <property type="match status" value="1"/>
</dbReference>
<dbReference type="InterPro" id="IPR004919">
    <property type="entry name" value="GmrSD_N"/>
</dbReference>
<sequence length="532" mass="62712">MELLFDTLMKGNSFGGIMAIEEEEGNKPLFAYRHFTKNGENLSSIYDSTNHKDHLFIIDGQQRLQSFYIGLMGSINGKILYFDLFSDYKNLEYGFKFEKDSTKLPEKATERESEDLLTHKWYPVNKLFKSLKETNDEDQIADEIIASTGVVSDIEKDHIRKNTNRFYRSVFNLDSIGISKVRINRQLNENSNRQRIVELFRRLNDGGTKLSAFDLVASILKGFDWKMEGFLDSVLRDHKDIGVTQEILIKLIFILKDIHNKEMTELEEQHASFAIDNQQRITKTLEAMKRFLKVAKLLEYYKDGNRSFIPLYFVAYYIFHKNDIETENLEYMFDTYDTTNKTFQKIYNWIYWSLLNGVFSRGSGWIPYKTGIRKILDVMKTHKNKEFPLQQLFSIYFNHPVNFYTALDSYKLSQLDSNFLYYILYNRESTTRKQDIDHIHAESILLGMGIASYKIHTIINYQLLDYGTNRGLKNAKPLNEWINNYVENKQLYLKEHLIPLDDTLWDPINYDQFYEERAKLLIDKIVSTIGIV</sequence>
<dbReference type="Proteomes" id="UP000054526">
    <property type="component" value="Unassembled WGS sequence"/>
</dbReference>
<dbReference type="PANTHER" id="PTHR37292:SF2">
    <property type="entry name" value="DUF262 DOMAIN-CONTAINING PROTEIN"/>
    <property type="match status" value="1"/>
</dbReference>
<dbReference type="EMBL" id="JXAL01000014">
    <property type="protein sequence ID" value="KIL36214.1"/>
    <property type="molecule type" value="Genomic_DNA"/>
</dbReference>
<evidence type="ECO:0000313" key="2">
    <source>
        <dbReference type="EMBL" id="KIL36214.1"/>
    </source>
</evidence>
<keyword evidence="3" id="KW-1185">Reference proteome</keyword>